<dbReference type="Proteomes" id="UP001064489">
    <property type="component" value="Chromosome 12"/>
</dbReference>
<sequence>MGEKKKKVGVFEVLEPNWHAMHNRLQNANSIDKNKLSNITTFSLISVSEKVCFFCLNRSRVWLHVWLLCVIFILGWSCVKNDTFRSDLGLLV</sequence>
<keyword evidence="1" id="KW-1133">Transmembrane helix</keyword>
<name>A0AAD5NGL0_ACENE</name>
<keyword evidence="1" id="KW-0812">Transmembrane</keyword>
<proteinExistence type="predicted"/>
<gene>
    <name evidence="2" type="ORF">LWI28_001822</name>
</gene>
<dbReference type="EMBL" id="JAJSOW010000107">
    <property type="protein sequence ID" value="KAI9156182.1"/>
    <property type="molecule type" value="Genomic_DNA"/>
</dbReference>
<evidence type="ECO:0000313" key="2">
    <source>
        <dbReference type="EMBL" id="KAI9156182.1"/>
    </source>
</evidence>
<organism evidence="2 3">
    <name type="scientific">Acer negundo</name>
    <name type="common">Box elder</name>
    <dbReference type="NCBI Taxonomy" id="4023"/>
    <lineage>
        <taxon>Eukaryota</taxon>
        <taxon>Viridiplantae</taxon>
        <taxon>Streptophyta</taxon>
        <taxon>Embryophyta</taxon>
        <taxon>Tracheophyta</taxon>
        <taxon>Spermatophyta</taxon>
        <taxon>Magnoliopsida</taxon>
        <taxon>eudicotyledons</taxon>
        <taxon>Gunneridae</taxon>
        <taxon>Pentapetalae</taxon>
        <taxon>rosids</taxon>
        <taxon>malvids</taxon>
        <taxon>Sapindales</taxon>
        <taxon>Sapindaceae</taxon>
        <taxon>Hippocastanoideae</taxon>
        <taxon>Acereae</taxon>
        <taxon>Acer</taxon>
    </lineage>
</organism>
<reference evidence="2" key="2">
    <citation type="submission" date="2023-02" db="EMBL/GenBank/DDBJ databases">
        <authorList>
            <person name="Swenson N.G."/>
            <person name="Wegrzyn J.L."/>
            <person name="Mcevoy S.L."/>
        </authorList>
    </citation>
    <scope>NUCLEOTIDE SEQUENCE</scope>
    <source>
        <strain evidence="2">91603</strain>
        <tissue evidence="2">Leaf</tissue>
    </source>
</reference>
<comment type="caution">
    <text evidence="2">The sequence shown here is derived from an EMBL/GenBank/DDBJ whole genome shotgun (WGS) entry which is preliminary data.</text>
</comment>
<keyword evidence="1" id="KW-0472">Membrane</keyword>
<dbReference type="AlphaFoldDB" id="A0AAD5NGL0"/>
<protein>
    <submittedName>
        <fullName evidence="2">Uncharacterized protein</fullName>
    </submittedName>
</protein>
<feature type="transmembrane region" description="Helical" evidence="1">
    <location>
        <begin position="61"/>
        <end position="79"/>
    </location>
</feature>
<keyword evidence="3" id="KW-1185">Reference proteome</keyword>
<evidence type="ECO:0000256" key="1">
    <source>
        <dbReference type="SAM" id="Phobius"/>
    </source>
</evidence>
<reference evidence="2" key="1">
    <citation type="journal article" date="2022" name="Plant J.">
        <title>Strategies of tolerance reflected in two North American maple genomes.</title>
        <authorList>
            <person name="McEvoy S.L."/>
            <person name="Sezen U.U."/>
            <person name="Trouern-Trend A."/>
            <person name="McMahon S.M."/>
            <person name="Schaberg P.G."/>
            <person name="Yang J."/>
            <person name="Wegrzyn J.L."/>
            <person name="Swenson N.G."/>
        </authorList>
    </citation>
    <scope>NUCLEOTIDE SEQUENCE</scope>
    <source>
        <strain evidence="2">91603</strain>
    </source>
</reference>
<evidence type="ECO:0000313" key="3">
    <source>
        <dbReference type="Proteomes" id="UP001064489"/>
    </source>
</evidence>
<accession>A0AAD5NGL0</accession>